<keyword evidence="1" id="KW-0472">Membrane</keyword>
<dbReference type="PANTHER" id="PTHR34473:SF3">
    <property type="entry name" value="TRANSMEMBRANE PROTEIN-RELATED"/>
    <property type="match status" value="1"/>
</dbReference>
<evidence type="ECO:0000259" key="2">
    <source>
        <dbReference type="Pfam" id="PF03703"/>
    </source>
</evidence>
<feature type="transmembrane region" description="Helical" evidence="1">
    <location>
        <begin position="53"/>
        <end position="75"/>
    </location>
</feature>
<keyword evidence="4" id="KW-1185">Reference proteome</keyword>
<feature type="domain" description="YdbS-like PH" evidence="2">
    <location>
        <begin position="80"/>
        <end position="156"/>
    </location>
</feature>
<comment type="caution">
    <text evidence="3">The sequence shown here is derived from an EMBL/GenBank/DDBJ whole genome shotgun (WGS) entry which is preliminary data.</text>
</comment>
<dbReference type="InterPro" id="IPR005182">
    <property type="entry name" value="YdbS-like_PH"/>
</dbReference>
<dbReference type="EMBL" id="JPOS01000077">
    <property type="protein sequence ID" value="KGE86532.1"/>
    <property type="molecule type" value="Genomic_DNA"/>
</dbReference>
<keyword evidence="1" id="KW-1133">Transmembrane helix</keyword>
<organism evidence="3 4">
    <name type="scientific">Phaeodactylibacter xiamenensis</name>
    <dbReference type="NCBI Taxonomy" id="1524460"/>
    <lineage>
        <taxon>Bacteria</taxon>
        <taxon>Pseudomonadati</taxon>
        <taxon>Bacteroidota</taxon>
        <taxon>Saprospiria</taxon>
        <taxon>Saprospirales</taxon>
        <taxon>Haliscomenobacteraceae</taxon>
        <taxon>Phaeodactylibacter</taxon>
    </lineage>
</organism>
<dbReference type="Proteomes" id="UP000029736">
    <property type="component" value="Unassembled WGS sequence"/>
</dbReference>
<evidence type="ECO:0000313" key="3">
    <source>
        <dbReference type="EMBL" id="KGE86532.1"/>
    </source>
</evidence>
<evidence type="ECO:0000256" key="1">
    <source>
        <dbReference type="SAM" id="Phobius"/>
    </source>
</evidence>
<proteinExistence type="predicted"/>
<feature type="transmembrane region" description="Helical" evidence="1">
    <location>
        <begin position="27"/>
        <end position="47"/>
    </location>
</feature>
<gene>
    <name evidence="3" type="ORF">IX84_20440</name>
</gene>
<keyword evidence="1" id="KW-0812">Transmembrane</keyword>
<dbReference type="AlphaFoldDB" id="A0A098S5M8"/>
<dbReference type="PANTHER" id="PTHR34473">
    <property type="entry name" value="UPF0699 TRANSMEMBRANE PROTEIN YDBS"/>
    <property type="match status" value="1"/>
</dbReference>
<accession>A0A098S5M8</accession>
<dbReference type="STRING" id="1524460.IX84_20440"/>
<evidence type="ECO:0000313" key="4">
    <source>
        <dbReference type="Proteomes" id="UP000029736"/>
    </source>
</evidence>
<dbReference type="Pfam" id="PF03703">
    <property type="entry name" value="bPH_2"/>
    <property type="match status" value="1"/>
</dbReference>
<protein>
    <recommendedName>
        <fullName evidence="2">YdbS-like PH domain-containing protein</fullName>
    </recommendedName>
</protein>
<sequence length="166" mass="18881">MSIEELPSVAGVEWQGLNQAYLRVDLIGLWLFRLGVLGVFLAYTFFVEGFPPVVRWSIAGLWVFLLLLTTVLRYLGFRIKGYAVRQHDLMYRRGLLFRSVTVVPFTRIQHSEVEQGVIERQFGLSSLSVFTAGGSQSDLVIPGLKREDAERIRNFLSQKVAADEEE</sequence>
<name>A0A098S5M8_9BACT</name>
<reference evidence="3 4" key="1">
    <citation type="journal article" date="2014" name="Int. J. Syst. Evol. Microbiol.">
        <title>Phaeodactylibacter xiamenensis gen. nov., sp. nov., a member of the family Saprospiraceae isolated from the marine alga Phaeodactylum tricornutum.</title>
        <authorList>
            <person name="Chen Z.Jr."/>
            <person name="Lei X."/>
            <person name="Lai Q."/>
            <person name="Li Y."/>
            <person name="Zhang B."/>
            <person name="Zhang J."/>
            <person name="Zhang H."/>
            <person name="Yang L."/>
            <person name="Zheng W."/>
            <person name="Tian Y."/>
            <person name="Yu Z."/>
            <person name="Xu H.Jr."/>
            <person name="Zheng T."/>
        </authorList>
    </citation>
    <scope>NUCLEOTIDE SEQUENCE [LARGE SCALE GENOMIC DNA]</scope>
    <source>
        <strain evidence="3 4">KD52</strain>
    </source>
</reference>